<proteinExistence type="predicted"/>
<dbReference type="InterPro" id="IPR002915">
    <property type="entry name" value="DeoC/FbaB/LacD_aldolase"/>
</dbReference>
<reference evidence="2 3" key="1">
    <citation type="submission" date="2019-10" db="EMBL/GenBank/DDBJ databases">
        <title>Genomic analysis of Raineyella sp. CBA3103.</title>
        <authorList>
            <person name="Roh S.W."/>
        </authorList>
    </citation>
    <scope>NUCLEOTIDE SEQUENCE [LARGE SCALE GENOMIC DNA]</scope>
    <source>
        <strain evidence="2 3">CBA3103</strain>
    </source>
</reference>
<sequence>MDMFTLNPIGTTSALGRELRLRRILGEDGRMMTVALDQAVPRGVAPRLADLKSTFDKIMEAEPDAFTVFKGVAGHLLSGRTKQIPLIVKGSTFCIDFHATYDATVGQVADCLRLGADAIAVGISAGSEHQVAMLEMLSAVTEEAHKWGLPVVCHAYPSGELWGDRKGSTDSVVYAARAAAECGTDIVKTWYTGSAEEFRKVVEATPTLVVAAGGAPTKTPMDVLEQAANVMEAGAAGMTTGRNIWGAEDPAKMVRALKAIIHDGAGVSDAAKFLA</sequence>
<dbReference type="Gene3D" id="3.20.20.70">
    <property type="entry name" value="Aldolase class I"/>
    <property type="match status" value="1"/>
</dbReference>
<dbReference type="EMBL" id="CP045725">
    <property type="protein sequence ID" value="QGF23259.1"/>
    <property type="molecule type" value="Genomic_DNA"/>
</dbReference>
<feature type="active site" description="Proton donor" evidence="1">
    <location>
        <position position="156"/>
    </location>
</feature>
<organism evidence="2 3">
    <name type="scientific">Raineyella fluvialis</name>
    <dbReference type="NCBI Taxonomy" id="2662261"/>
    <lineage>
        <taxon>Bacteria</taxon>
        <taxon>Bacillati</taxon>
        <taxon>Actinomycetota</taxon>
        <taxon>Actinomycetes</taxon>
        <taxon>Propionibacteriales</taxon>
        <taxon>Propionibacteriaceae</taxon>
        <taxon>Raineyella</taxon>
    </lineage>
</organism>
<dbReference type="Proteomes" id="UP000386847">
    <property type="component" value="Chromosome"/>
</dbReference>
<dbReference type="GO" id="GO:0004332">
    <property type="term" value="F:fructose-bisphosphate aldolase activity"/>
    <property type="evidence" value="ECO:0007669"/>
    <property type="project" value="InterPro"/>
</dbReference>
<dbReference type="InterPro" id="IPR041720">
    <property type="entry name" value="FbaB-like"/>
</dbReference>
<dbReference type="SMART" id="SM01133">
    <property type="entry name" value="DeoC"/>
    <property type="match status" value="1"/>
</dbReference>
<dbReference type="AlphaFoldDB" id="A0A5Q2F8U1"/>
<evidence type="ECO:0000256" key="1">
    <source>
        <dbReference type="PIRSR" id="PIRSR038992-1"/>
    </source>
</evidence>
<accession>A0A5Q2F8U1</accession>
<dbReference type="SUPFAM" id="SSF51569">
    <property type="entry name" value="Aldolase"/>
    <property type="match status" value="1"/>
</dbReference>
<dbReference type="InterPro" id="IPR050456">
    <property type="entry name" value="DeoC/FbaB_aldolase"/>
</dbReference>
<feature type="active site" description="Schiff-base intermediate with dihydroxyacetone-P" evidence="1">
    <location>
        <position position="188"/>
    </location>
</feature>
<evidence type="ECO:0000313" key="3">
    <source>
        <dbReference type="Proteomes" id="UP000386847"/>
    </source>
</evidence>
<dbReference type="KEGG" id="rain:Rai3103_05810"/>
<name>A0A5Q2F8U1_9ACTN</name>
<protein>
    <submittedName>
        <fullName evidence="2">Fructose-bisphosphate aldolase</fullName>
    </submittedName>
</protein>
<dbReference type="PANTHER" id="PTHR47916">
    <property type="entry name" value="FRUCTOSE-BISPHOSPHATE ALDOLASE CLASS 1"/>
    <property type="match status" value="1"/>
</dbReference>
<dbReference type="PIRSF" id="PIRSF038992">
    <property type="entry name" value="Aldolase_Ia"/>
    <property type="match status" value="1"/>
</dbReference>
<keyword evidence="3" id="KW-1185">Reference proteome</keyword>
<gene>
    <name evidence="2" type="ORF">Rai3103_05810</name>
</gene>
<dbReference type="PANTHER" id="PTHR47916:SF1">
    <property type="entry name" value="3-HYDROXY-5-PHOSPHONOOXYPENTANE-2,4-DIONE THIOLASE"/>
    <property type="match status" value="1"/>
</dbReference>
<evidence type="ECO:0000313" key="2">
    <source>
        <dbReference type="EMBL" id="QGF23259.1"/>
    </source>
</evidence>
<dbReference type="RefSeq" id="WP_153571790.1">
    <property type="nucleotide sequence ID" value="NZ_CP045725.1"/>
</dbReference>
<dbReference type="InterPro" id="IPR013785">
    <property type="entry name" value="Aldolase_TIM"/>
</dbReference>
<dbReference type="Pfam" id="PF01791">
    <property type="entry name" value="DeoC"/>
    <property type="match status" value="1"/>
</dbReference>